<gene>
    <name evidence="2" type="ORF">Cvel_12055</name>
</gene>
<evidence type="ECO:0000256" key="1">
    <source>
        <dbReference type="SAM" id="MobiDB-lite"/>
    </source>
</evidence>
<organism evidence="2">
    <name type="scientific">Chromera velia CCMP2878</name>
    <dbReference type="NCBI Taxonomy" id="1169474"/>
    <lineage>
        <taxon>Eukaryota</taxon>
        <taxon>Sar</taxon>
        <taxon>Alveolata</taxon>
        <taxon>Colpodellida</taxon>
        <taxon>Chromeraceae</taxon>
        <taxon>Chromera</taxon>
    </lineage>
</organism>
<feature type="region of interest" description="Disordered" evidence="1">
    <location>
        <begin position="338"/>
        <end position="388"/>
    </location>
</feature>
<evidence type="ECO:0000313" key="2">
    <source>
        <dbReference type="EMBL" id="CEM53548.1"/>
    </source>
</evidence>
<reference evidence="2" key="1">
    <citation type="submission" date="2014-11" db="EMBL/GenBank/DDBJ databases">
        <authorList>
            <person name="Otto D Thomas"/>
            <person name="Naeem Raeece"/>
        </authorList>
    </citation>
    <scope>NUCLEOTIDE SEQUENCE</scope>
</reference>
<accession>A0A0G4I8X8</accession>
<protein>
    <submittedName>
        <fullName evidence="2">Uncharacterized protein</fullName>
    </submittedName>
</protein>
<name>A0A0G4I8X8_9ALVE</name>
<dbReference type="AlphaFoldDB" id="A0A0G4I8X8"/>
<feature type="compositionally biased region" description="Acidic residues" evidence="1">
    <location>
        <begin position="344"/>
        <end position="375"/>
    </location>
</feature>
<dbReference type="VEuPathDB" id="CryptoDB:Cvel_12055"/>
<sequence length="388" mass="43313">MVTTGFGNHFLDICKQITVEVNERSKVKDLKAAIEAEFPGNPPAELQHVTLGMRSLDDDEQSLLELVKDREFMAEGDSWGDDLDLSAGAEVPLVLDIPPPACGTTHATATSPAALAKLKREGRIEALAACLSSLQQLAVFADKLMTHSQIPTRRNEEDLVCHRLGLQIESFQSLIRSKREEVRRHLRALEEAEQLLAPPHHETEPHRIKEKLALRRPRTVSGRLVRFLNENLNIDWEASLKVSVACLCMSYFGPDHLPATTRRLFLLAAPGVFVVQSRPFRILQKLLWHIIPVTPLWNAFGVLSVLPAPQQELLMRDQRAFEEDFTRLRGSHRAEIPVGVSEEGLWDEDEEDDDDDDEDGGEGDEEEDEGGEFGDDGGMSFSEGGEDS</sequence>
<dbReference type="Gene3D" id="3.10.20.90">
    <property type="entry name" value="Phosphatidylinositol 3-kinase Catalytic Subunit, Chain A, domain 1"/>
    <property type="match status" value="1"/>
</dbReference>
<proteinExistence type="predicted"/>
<dbReference type="EMBL" id="CDMZ01005705">
    <property type="protein sequence ID" value="CEM53548.1"/>
    <property type="molecule type" value="Genomic_DNA"/>
</dbReference>